<proteinExistence type="predicted"/>
<sequence>VIFLFEFKMGHKEAEVTCNINSVFGPGTATECTVEWWFKKFCKGDKSLEDEEGSGWPLEVDEVAQELNIDHSTVVQHLKQIGKVEKLVKWVPLELTKNLKSLILRCHLLFYATTTSYFSIGFIMVTIWWSAACLIHYSFLNPGEIITSQKHALAIDEMPPKLQCLQPALVNRKVLQKLNELGCQVLPHLPYSPDLSPTDYHFFKHLDNFLQGKCFYNQQDTENAFQEFSESQSTDHYAIRIKKLISHWQKYVDCNGSCFD</sequence>
<name>A0A5N3X9K1_MUNRE</name>
<organism evidence="3 4">
    <name type="scientific">Muntiacus reevesi</name>
    <name type="common">Reeves' muntjac</name>
    <name type="synonym">Cervus reevesi</name>
    <dbReference type="NCBI Taxonomy" id="9886"/>
    <lineage>
        <taxon>Eukaryota</taxon>
        <taxon>Metazoa</taxon>
        <taxon>Chordata</taxon>
        <taxon>Craniata</taxon>
        <taxon>Vertebrata</taxon>
        <taxon>Euteleostomi</taxon>
        <taxon>Mammalia</taxon>
        <taxon>Eutheria</taxon>
        <taxon>Laurasiatheria</taxon>
        <taxon>Artiodactyla</taxon>
        <taxon>Ruminantia</taxon>
        <taxon>Pecora</taxon>
        <taxon>Cervidae</taxon>
        <taxon>Muntiacinae</taxon>
        <taxon>Muntiacus</taxon>
    </lineage>
</organism>
<comment type="caution">
    <text evidence="3">The sequence shown here is derived from an EMBL/GenBank/DDBJ whole genome shotgun (WGS) entry which is preliminary data.</text>
</comment>
<dbReference type="InterPro" id="IPR041426">
    <property type="entry name" value="Mos1_HTH"/>
</dbReference>
<dbReference type="PANTHER" id="PTHR46060:SF2">
    <property type="entry name" value="HISTONE-LYSINE N-METHYLTRANSFERASE SETMAR"/>
    <property type="match status" value="1"/>
</dbReference>
<dbReference type="GO" id="GO:0044774">
    <property type="term" value="P:mitotic DNA integrity checkpoint signaling"/>
    <property type="evidence" value="ECO:0007669"/>
    <property type="project" value="TreeGrafter"/>
</dbReference>
<protein>
    <recommendedName>
        <fullName evidence="2">Mos1 transposase HTH domain-containing protein</fullName>
    </recommendedName>
</protein>
<feature type="non-terminal residue" evidence="3">
    <location>
        <position position="1"/>
    </location>
</feature>
<evidence type="ECO:0000313" key="4">
    <source>
        <dbReference type="Proteomes" id="UP000326062"/>
    </source>
</evidence>
<dbReference type="GO" id="GO:0015074">
    <property type="term" value="P:DNA integration"/>
    <property type="evidence" value="ECO:0007669"/>
    <property type="project" value="TreeGrafter"/>
</dbReference>
<dbReference type="EMBL" id="VCEB01000013">
    <property type="protein sequence ID" value="KAB0370684.1"/>
    <property type="molecule type" value="Genomic_DNA"/>
</dbReference>
<accession>A0A5N3X9K1</accession>
<dbReference type="Gene3D" id="3.30.420.10">
    <property type="entry name" value="Ribonuclease H-like superfamily/Ribonuclease H"/>
    <property type="match status" value="1"/>
</dbReference>
<evidence type="ECO:0000259" key="2">
    <source>
        <dbReference type="Pfam" id="PF17906"/>
    </source>
</evidence>
<gene>
    <name evidence="3" type="ORF">FD755_017093</name>
</gene>
<dbReference type="GO" id="GO:0044547">
    <property type="term" value="F:DNA topoisomerase binding"/>
    <property type="evidence" value="ECO:0007669"/>
    <property type="project" value="TreeGrafter"/>
</dbReference>
<dbReference type="GO" id="GO:0000014">
    <property type="term" value="F:single-stranded DNA endodeoxyribonuclease activity"/>
    <property type="evidence" value="ECO:0007669"/>
    <property type="project" value="TreeGrafter"/>
</dbReference>
<dbReference type="GO" id="GO:0005634">
    <property type="term" value="C:nucleus"/>
    <property type="evidence" value="ECO:0007669"/>
    <property type="project" value="TreeGrafter"/>
</dbReference>
<feature type="transmembrane region" description="Helical" evidence="1">
    <location>
        <begin position="108"/>
        <end position="131"/>
    </location>
</feature>
<feature type="domain" description="Mos1 transposase HTH" evidence="2">
    <location>
        <begin position="2"/>
        <end position="45"/>
    </location>
</feature>
<dbReference type="Pfam" id="PF01359">
    <property type="entry name" value="Transposase_1"/>
    <property type="match status" value="1"/>
</dbReference>
<keyword evidence="4" id="KW-1185">Reference proteome</keyword>
<keyword evidence="1" id="KW-1133">Transmembrane helix</keyword>
<evidence type="ECO:0000256" key="1">
    <source>
        <dbReference type="SAM" id="Phobius"/>
    </source>
</evidence>
<dbReference type="InterPro" id="IPR036397">
    <property type="entry name" value="RNaseH_sf"/>
</dbReference>
<dbReference type="GO" id="GO:0046975">
    <property type="term" value="F:histone H3K36 methyltransferase activity"/>
    <property type="evidence" value="ECO:0007669"/>
    <property type="project" value="TreeGrafter"/>
</dbReference>
<dbReference type="PANTHER" id="PTHR46060">
    <property type="entry name" value="MARINER MOS1 TRANSPOSASE-LIKE PROTEIN"/>
    <property type="match status" value="1"/>
</dbReference>
<dbReference type="GO" id="GO:0031297">
    <property type="term" value="P:replication fork processing"/>
    <property type="evidence" value="ECO:0007669"/>
    <property type="project" value="TreeGrafter"/>
</dbReference>
<dbReference type="InterPro" id="IPR052709">
    <property type="entry name" value="Transposase-MT_Hybrid"/>
</dbReference>
<evidence type="ECO:0000313" key="3">
    <source>
        <dbReference type="EMBL" id="KAB0370684.1"/>
    </source>
</evidence>
<dbReference type="Pfam" id="PF17906">
    <property type="entry name" value="HTH_48"/>
    <property type="match status" value="1"/>
</dbReference>
<dbReference type="GO" id="GO:0042800">
    <property type="term" value="F:histone H3K4 methyltransferase activity"/>
    <property type="evidence" value="ECO:0007669"/>
    <property type="project" value="TreeGrafter"/>
</dbReference>
<keyword evidence="1" id="KW-0812">Transmembrane</keyword>
<dbReference type="GO" id="GO:0000729">
    <property type="term" value="P:DNA double-strand break processing"/>
    <property type="evidence" value="ECO:0007669"/>
    <property type="project" value="TreeGrafter"/>
</dbReference>
<dbReference type="GO" id="GO:0035861">
    <property type="term" value="C:site of double-strand break"/>
    <property type="evidence" value="ECO:0007669"/>
    <property type="project" value="TreeGrafter"/>
</dbReference>
<dbReference type="GO" id="GO:0006303">
    <property type="term" value="P:double-strand break repair via nonhomologous end joining"/>
    <property type="evidence" value="ECO:0007669"/>
    <property type="project" value="TreeGrafter"/>
</dbReference>
<reference evidence="3 4" key="1">
    <citation type="submission" date="2019-06" db="EMBL/GenBank/DDBJ databases">
        <title>Discovery of a novel chromosome fission-fusion reversal in muntjac.</title>
        <authorList>
            <person name="Mudd A.B."/>
            <person name="Bredeson J.V."/>
            <person name="Baum R."/>
            <person name="Hockemeyer D."/>
            <person name="Rokhsar D.S."/>
        </authorList>
    </citation>
    <scope>NUCLEOTIDE SEQUENCE [LARGE SCALE GENOMIC DNA]</scope>
    <source>
        <strain evidence="3">UCam_UCB_Mr</strain>
        <tissue evidence="3">Fibroblast cell line</tissue>
    </source>
</reference>
<dbReference type="GO" id="GO:0003690">
    <property type="term" value="F:double-stranded DNA binding"/>
    <property type="evidence" value="ECO:0007669"/>
    <property type="project" value="TreeGrafter"/>
</dbReference>
<dbReference type="InterPro" id="IPR001888">
    <property type="entry name" value="Transposase_1"/>
</dbReference>
<keyword evidence="1" id="KW-0472">Membrane</keyword>
<dbReference type="Gene3D" id="1.10.10.1450">
    <property type="match status" value="1"/>
</dbReference>
<dbReference type="GO" id="GO:0003697">
    <property type="term" value="F:single-stranded DNA binding"/>
    <property type="evidence" value="ECO:0007669"/>
    <property type="project" value="TreeGrafter"/>
</dbReference>
<dbReference type="GO" id="GO:0000793">
    <property type="term" value="C:condensed chromosome"/>
    <property type="evidence" value="ECO:0007669"/>
    <property type="project" value="TreeGrafter"/>
</dbReference>
<dbReference type="Proteomes" id="UP000326062">
    <property type="component" value="Chromosome 10"/>
</dbReference>
<dbReference type="AlphaFoldDB" id="A0A5N3X9K1"/>